<evidence type="ECO:0000313" key="1">
    <source>
        <dbReference type="EMBL" id="CUQ83031.1"/>
    </source>
</evidence>
<dbReference type="STRING" id="39492.ERS852540_00615"/>
<dbReference type="EMBL" id="CZBY01000003">
    <property type="protein sequence ID" value="CUQ83031.1"/>
    <property type="molecule type" value="Genomic_DNA"/>
</dbReference>
<proteinExistence type="predicted"/>
<sequence length="211" mass="23687">MDNEIVLSAKELYYLGKLMQARYIDYSYIAAMDDVGKNYSVFESESEKSLSDKGCIEEDFAGEKEVNPVLECLLEPVFFGEREVSVNVCTVGEEPVLNRSNFHFFEDNITAVDLSDDTLKLTAADDGMIRKFVHGILPENYSVECRKDVKVEKEMITRLIIVKSATVGKGSVIRKYIEADGTLFGESDSGLESMTKEMFVDEVYSLFKGGN</sequence>
<dbReference type="OrthoDB" id="2057005at2"/>
<name>A0A174ZGC5_9FIRM</name>
<dbReference type="Proteomes" id="UP000095662">
    <property type="component" value="Unassembled WGS sequence"/>
</dbReference>
<protein>
    <submittedName>
        <fullName evidence="1">Uncharacterized protein</fullName>
    </submittedName>
</protein>
<evidence type="ECO:0000313" key="2">
    <source>
        <dbReference type="Proteomes" id="UP000095662"/>
    </source>
</evidence>
<accession>A0A174ZGC5</accession>
<gene>
    <name evidence="1" type="ORF">ERS852540_00615</name>
</gene>
<organism evidence="1 2">
    <name type="scientific">[Eubacterium] siraeum</name>
    <dbReference type="NCBI Taxonomy" id="39492"/>
    <lineage>
        <taxon>Bacteria</taxon>
        <taxon>Bacillati</taxon>
        <taxon>Bacillota</taxon>
        <taxon>Clostridia</taxon>
        <taxon>Eubacteriales</taxon>
        <taxon>Oscillospiraceae</taxon>
        <taxon>Oscillospiraceae incertae sedis</taxon>
    </lineage>
</organism>
<reference evidence="1 2" key="1">
    <citation type="submission" date="2015-09" db="EMBL/GenBank/DDBJ databases">
        <authorList>
            <consortium name="Pathogen Informatics"/>
        </authorList>
    </citation>
    <scope>NUCLEOTIDE SEQUENCE [LARGE SCALE GENOMIC DNA]</scope>
    <source>
        <strain evidence="1 2">2789STDY5834928</strain>
    </source>
</reference>
<dbReference type="AlphaFoldDB" id="A0A174ZGC5"/>